<accession>A0ABR2IZB9</accession>
<organism evidence="2 3">
    <name type="scientific">Tritrichomonas musculus</name>
    <dbReference type="NCBI Taxonomy" id="1915356"/>
    <lineage>
        <taxon>Eukaryota</taxon>
        <taxon>Metamonada</taxon>
        <taxon>Parabasalia</taxon>
        <taxon>Tritrichomonadida</taxon>
        <taxon>Tritrichomonadidae</taxon>
        <taxon>Tritrichomonas</taxon>
    </lineage>
</organism>
<evidence type="ECO:0000313" key="2">
    <source>
        <dbReference type="EMBL" id="KAK8870593.1"/>
    </source>
</evidence>
<dbReference type="EMBL" id="JAPFFF010000014">
    <property type="protein sequence ID" value="KAK8870593.1"/>
    <property type="molecule type" value="Genomic_DNA"/>
</dbReference>
<feature type="coiled-coil region" evidence="1">
    <location>
        <begin position="214"/>
        <end position="245"/>
    </location>
</feature>
<feature type="coiled-coil region" evidence="1">
    <location>
        <begin position="13"/>
        <end position="61"/>
    </location>
</feature>
<gene>
    <name evidence="2" type="ORF">M9Y10_008479</name>
</gene>
<evidence type="ECO:0000313" key="3">
    <source>
        <dbReference type="Proteomes" id="UP001470230"/>
    </source>
</evidence>
<name>A0ABR2IZB9_9EUKA</name>
<reference evidence="2 3" key="1">
    <citation type="submission" date="2024-04" db="EMBL/GenBank/DDBJ databases">
        <title>Tritrichomonas musculus Genome.</title>
        <authorList>
            <person name="Alves-Ferreira E."/>
            <person name="Grigg M."/>
            <person name="Lorenzi H."/>
            <person name="Galac M."/>
        </authorList>
    </citation>
    <scope>NUCLEOTIDE SEQUENCE [LARGE SCALE GENOMIC DNA]</scope>
    <source>
        <strain evidence="2 3">EAF2021</strain>
    </source>
</reference>
<proteinExistence type="predicted"/>
<keyword evidence="3" id="KW-1185">Reference proteome</keyword>
<protein>
    <submittedName>
        <fullName evidence="2">Uncharacterized protein</fullName>
    </submittedName>
</protein>
<dbReference type="Proteomes" id="UP001470230">
    <property type="component" value="Unassembled WGS sequence"/>
</dbReference>
<comment type="caution">
    <text evidence="2">The sequence shown here is derived from an EMBL/GenBank/DDBJ whole genome shotgun (WGS) entry which is preliminary data.</text>
</comment>
<keyword evidence="1" id="KW-0175">Coiled coil</keyword>
<sequence length="478" mass="55846">MNQNQNNFTCPHCIALQRDFELLQSKEEKLRRKLKSLENLVHDLQLKNNLLEEENKTLRASIMPSRPQNSADDENPKKVFSVLNDFDGLLSSQGLQIGHLIEDREKLVILSFNALTLLSKQESIINKFEMATKKLLQFISERGESSVPAIREYSFLGFDISKEIETLQRSFYISKVMKTDDGEVIDDKDILDIVNDLSRNPSNQKTIQKVLNYITHQTQEKDILRSQLKKEERLKEKEIKNLLRIFKHLHISSNNSKNNTADINNQESCNYDISIVLLEIKKLRKLAHDSYDYLFIIHEIVNILTKSAQRNCHNDENVVYCIKRLKRWLEVPKTRINLCQEINYLINTLSGTHFPYDQVQFDLNDNYEYQKNDLNANDVFNVGEDIDLSSVSVDSVLNKIEIEKKSQQQSQEIYQQLDELRETVEELRNELLQIDSERKDFIQNNLSGTVSKSTSWKKICLHLLNKLKNREEAKQNEA</sequence>
<evidence type="ECO:0000256" key="1">
    <source>
        <dbReference type="SAM" id="Coils"/>
    </source>
</evidence>
<feature type="coiled-coil region" evidence="1">
    <location>
        <begin position="403"/>
        <end position="444"/>
    </location>
</feature>